<comment type="similarity">
    <text evidence="21 22">In the 4th section; belongs to the type-I 3-dehydroquinase family.</text>
</comment>
<comment type="similarity">
    <text evidence="5">Belongs to the EPSP synthase family.</text>
</comment>
<dbReference type="EC" id="2.5.1.19" evidence="21"/>
<feature type="binding site" evidence="21">
    <location>
        <position position="305"/>
    </location>
    <ligand>
        <name>7-phospho-2-dehydro-3-deoxy-D-arabino-heptonate</name>
        <dbReference type="ChEBI" id="CHEBI:58394"/>
    </ligand>
</feature>
<dbReference type="CDD" id="cd00502">
    <property type="entry name" value="DHQase_I"/>
    <property type="match status" value="1"/>
</dbReference>
<evidence type="ECO:0000313" key="30">
    <source>
        <dbReference type="Proteomes" id="UP001150907"/>
    </source>
</evidence>
<keyword evidence="13 21" id="KW-0067">ATP-binding</keyword>
<name>A0A9W8BGS2_9FUNG</name>
<dbReference type="OrthoDB" id="204377at2759"/>
<feature type="binding site" evidence="21">
    <location>
        <position position="289"/>
    </location>
    <ligand>
        <name>7-phospho-2-dehydro-3-deoxy-D-arabino-heptonate</name>
        <dbReference type="ChEBI" id="CHEBI:58394"/>
    </ligand>
</feature>
<dbReference type="HAMAP" id="MF_00109">
    <property type="entry name" value="Shikimate_kinase"/>
    <property type="match status" value="1"/>
</dbReference>
<comment type="caution">
    <text evidence="21">Lacks conserved residue(s) required for the propagation of feature annotation.</text>
</comment>
<evidence type="ECO:0000256" key="6">
    <source>
        <dbReference type="ARBA" id="ARBA00022490"/>
    </source>
</evidence>
<feature type="domain" description="SDH C-terminal" evidence="27">
    <location>
        <begin position="1558"/>
        <end position="1587"/>
    </location>
</feature>
<dbReference type="Gene3D" id="3.40.50.10860">
    <property type="entry name" value="Leucine Dehydrogenase, chain A, domain 1"/>
    <property type="match status" value="1"/>
</dbReference>
<comment type="similarity">
    <text evidence="22">In the N-terminal section; belongs to the dehydroquinate synthase family.</text>
</comment>
<evidence type="ECO:0000256" key="8">
    <source>
        <dbReference type="ARBA" id="ARBA00022679"/>
    </source>
</evidence>
<comment type="similarity">
    <text evidence="21">In the N-terminal section; belongs to the sugar phosphate cyclases superfamily. Dehydroquinate synthase family.</text>
</comment>
<feature type="binding site" evidence="21">
    <location>
        <position position="205"/>
    </location>
    <ligand>
        <name>NAD(+)</name>
        <dbReference type="ChEBI" id="CHEBI:57540"/>
    </ligand>
</feature>
<dbReference type="GO" id="GO:0003855">
    <property type="term" value="F:3-dehydroquinate dehydratase activity"/>
    <property type="evidence" value="ECO:0007669"/>
    <property type="project" value="UniProtKB-UniRule"/>
</dbReference>
<comment type="pathway">
    <text evidence="1 21 22">Metabolic intermediate biosynthesis; chorismate biosynthesis; chorismate from D-erythrose 4-phosphate and phosphoenolpyruvate: step 6/7.</text>
</comment>
<evidence type="ECO:0000256" key="17">
    <source>
        <dbReference type="ARBA" id="ARBA00023239"/>
    </source>
</evidence>
<feature type="active site" description="Proton acceptor; for 3-dehydroquinate synthase activity" evidence="21">
    <location>
        <position position="293"/>
    </location>
</feature>
<feature type="domain" description="Enolpyruvate transferase" evidence="23">
    <location>
        <begin position="432"/>
        <end position="862"/>
    </location>
</feature>
<dbReference type="PANTHER" id="PTHR21090:SF5">
    <property type="entry name" value="PENTAFUNCTIONAL AROM POLYPEPTIDE"/>
    <property type="match status" value="1"/>
</dbReference>
<evidence type="ECO:0000259" key="27">
    <source>
        <dbReference type="Pfam" id="PF18317"/>
    </source>
</evidence>
<evidence type="ECO:0000256" key="9">
    <source>
        <dbReference type="ARBA" id="ARBA00022723"/>
    </source>
</evidence>
<dbReference type="PRINTS" id="PR01100">
    <property type="entry name" value="SHIKIMTKNASE"/>
</dbReference>
<dbReference type="EC" id="4.2.1.10" evidence="21"/>
<keyword evidence="16 21" id="KW-0057">Aromatic amino acid biosynthesis</keyword>
<organism evidence="29 30">
    <name type="scientific">Coemansia thaxteri</name>
    <dbReference type="NCBI Taxonomy" id="2663907"/>
    <lineage>
        <taxon>Eukaryota</taxon>
        <taxon>Fungi</taxon>
        <taxon>Fungi incertae sedis</taxon>
        <taxon>Zoopagomycota</taxon>
        <taxon>Kickxellomycotina</taxon>
        <taxon>Kickxellomycetes</taxon>
        <taxon>Kickxellales</taxon>
        <taxon>Kickxellaceae</taxon>
        <taxon>Coemansia</taxon>
    </lineage>
</organism>
<dbReference type="FunFam" id="3.65.10.10:FF:000007">
    <property type="entry name" value="Pentafunctional AROM polypeptide"/>
    <property type="match status" value="1"/>
</dbReference>
<dbReference type="GO" id="GO:0004764">
    <property type="term" value="F:shikimate 3-dehydrogenase (NADP+) activity"/>
    <property type="evidence" value="ECO:0007669"/>
    <property type="project" value="UniProtKB-UniRule"/>
</dbReference>
<evidence type="ECO:0000259" key="28">
    <source>
        <dbReference type="Pfam" id="PF24621"/>
    </source>
</evidence>
<feature type="binding site" evidence="21">
    <location>
        <position position="305"/>
    </location>
    <ligand>
        <name>Zn(2+)</name>
        <dbReference type="ChEBI" id="CHEBI:29105"/>
        <note>catalytic</note>
    </ligand>
</feature>
<evidence type="ECO:0000256" key="15">
    <source>
        <dbReference type="ARBA" id="ARBA00023002"/>
    </source>
</evidence>
<dbReference type="GO" id="GO:0008652">
    <property type="term" value="P:amino acid biosynthetic process"/>
    <property type="evidence" value="ECO:0007669"/>
    <property type="project" value="UniProtKB-KW"/>
</dbReference>
<dbReference type="SUPFAM" id="SSF51735">
    <property type="entry name" value="NAD(P)-binding Rossmann-fold domains"/>
    <property type="match status" value="1"/>
</dbReference>
<dbReference type="CDD" id="cd01065">
    <property type="entry name" value="NAD_bind_Shikimate_DH"/>
    <property type="match status" value="1"/>
</dbReference>
<sequence>MAGSDKQTAVRALQLAEVERISILGSESIVCGFHLADYMWTDIFSSLAAASTYVLVTDSNLAALYLDKYRESFGVAWAHLRAGAAAPRLLTYVLAPGETSKSRATKSEIEDWMFGERCTRDTLVLALGGGVIGDLVGYVAATFMRGVGFVQVPTSLLAMVDSSIGGKTAVDTAAGKNLVGAFWQPQRIFMDMAVLSTLPAREFSNGMAEVIKTAAIWDAAEFDVLEASADEVRRAVLTGGGSAGLTLATRTAEQRMLQRVIAASARVKAHVVTHDERETGLRGLLNFGHTIGHAIEAQLAPAVLHGECVAVGCVLEAEVARRMGHLGEVSVARLARCLRAYGLPTAMDDPLLCALVGKAQLRERLQPQRLMDVMRVDKKNVGTQKRVVVLARLGATLEPKPTNVDDALILEVISRGVLVRPAPGTAAAAAVVVTPPGSKSISNRALQMAALGQGTCRIRNLLHSDDTQVMLAALQAMGGCSIAWEDDGATLVVHGGGGQLHMPPADVYLGNAGTAARFLATTANLINAGSSAAGSSTVLTGNARMKQRPCAPLVDALRANGCDIEYVEREGSLPLRVGHAAGRGFPGGHIQLAASVSSQYVSSILLCAPYAQEPVRLELVGGKVISQPYIDMTVAMMAQFGCAVQRVAANEYIVPRGAYRNPSEYVVESDASSATYPLAFAAITGGQCTVPNIGSASLQGDARFAVDVLRPMGCTVEQTATSTTVRGPPRGALRALGDIDMEPMTDAFLTAAVLAAVATGGGGVTRIRGIANQHVKECDRIVAMRDELARFGVECLDHADGIDVHARALAELCSAVPPSVHCYDDHRVAMSFSVLASAAPSGAEIRERRCVGKTWPQWWDVLARDLGAGVSGADPAEEAEELGSPAPALSTVIVGMRGVGKSTLGRAAARALGLAFVDMDEELERVVGKTIPQIIAADGWDAFRAHETRLLELALTRDFAAATVVACGGGVVEAEANRALLLRHIARGGAVVCLTPNMQHVAAFLARDATRPAYAAGDAHDVYERRRELYAACSNYELLVDASLPHADWSAIERAFVRLVGFATGARANRVDLTRPSHFVSLTAPDVATYAPARLAAIVAGAHAVELRVDLLEAMAGSESADAAVLVADVFRQFSILRAVSPLPIVFTVRTAAQGGAFAGSDSLRLRLLRAAVRWGAEYVDAEVDAHAPALYSERGRSLVIASFHDPTGTRLRWGRSEFAAEMLQRARACGDIAKLISFAHTWDDNIACREFVDRHHSAATPLIALNMGYTGQMSRVLCPVLTPVTHPLLAAAAAPGQITVAQINQARAIAGLLPTRRFALCGSPIAHSPSPAMHNAGFAALGLPHSYGLCEATEAQLLMPALFDSPDFGGASVTIPLKESVIPLMSALTPAARRIGAVNTVIRTAGASASATTSSLLGDNTDYLGIVGCLTRASSPANSAATASALVVGAGGTARAAIYALHSLGIRTVLVYNRTKSRADSLVADFADLFDSLTVIDKLSDAVVPTVIIGTVPACDLLFPDELFAGRCGVALDMAYKPRWTPLLEAAKRHEWSVVPGVDVLIEQGIHQFEKWTHATPPTAAMSEAVHAKYDANF</sequence>
<dbReference type="Gene3D" id="3.40.50.1970">
    <property type="match status" value="1"/>
</dbReference>
<dbReference type="EMBL" id="JANBQF010000014">
    <property type="protein sequence ID" value="KAJ2007978.1"/>
    <property type="molecule type" value="Genomic_DNA"/>
</dbReference>
<keyword evidence="8 21" id="KW-0808">Transferase</keyword>
<comment type="catalytic activity">
    <reaction evidence="21 22">
        <text>shikimate + NADP(+) = 3-dehydroshikimate + NADPH + H(+)</text>
        <dbReference type="Rhea" id="RHEA:17737"/>
        <dbReference type="ChEBI" id="CHEBI:15378"/>
        <dbReference type="ChEBI" id="CHEBI:16630"/>
        <dbReference type="ChEBI" id="CHEBI:36208"/>
        <dbReference type="ChEBI" id="CHEBI:57783"/>
        <dbReference type="ChEBI" id="CHEBI:58349"/>
        <dbReference type="EC" id="1.1.1.25"/>
    </reaction>
</comment>
<dbReference type="GO" id="GO:0003866">
    <property type="term" value="F:3-phosphoshikimate 1-carboxyvinyltransferase activity"/>
    <property type="evidence" value="ECO:0007669"/>
    <property type="project" value="UniProtKB-UniRule"/>
</dbReference>
<feature type="domain" description="3-dehydroquinate synthase N-terminal" evidence="25">
    <location>
        <begin position="92"/>
        <end position="204"/>
    </location>
</feature>
<protein>
    <recommendedName>
        <fullName evidence="21">Pentafunctional AROM polypeptide</fullName>
    </recommendedName>
    <domain>
        <recommendedName>
            <fullName evidence="21">3-dehydroquinate synthase</fullName>
            <shortName evidence="21">DHQS</shortName>
            <ecNumber evidence="21">4.2.3.4</ecNumber>
        </recommendedName>
    </domain>
    <domain>
        <recommendedName>
            <fullName evidence="21">3-phosphoshikimate 1-carboxyvinyltransferase</fullName>
            <ecNumber evidence="21">2.5.1.19</ecNumber>
        </recommendedName>
        <alternativeName>
            <fullName evidence="21">5-enolpyruvylshikimate-3-phosphate synthase</fullName>
            <shortName evidence="21">EPSP synthase</shortName>
            <shortName evidence="21">EPSPS</shortName>
        </alternativeName>
    </domain>
    <domain>
        <recommendedName>
            <fullName evidence="21">Shikimate kinase</fullName>
            <shortName evidence="21">SK</shortName>
            <ecNumber evidence="21">2.7.1.71</ecNumber>
        </recommendedName>
    </domain>
    <domain>
        <recommendedName>
            <fullName evidence="21">3-dehydroquinate dehydratase</fullName>
            <shortName evidence="21">3-dehydroquinase</shortName>
            <ecNumber evidence="21">4.2.1.10</ecNumber>
        </recommendedName>
    </domain>
    <domain>
        <recommendedName>
            <fullName evidence="21">Shikimate dehydrogenase</fullName>
            <ecNumber evidence="21">1.1.1.25</ecNumber>
        </recommendedName>
    </domain>
</protein>
<feature type="binding site" evidence="21">
    <location>
        <position position="134"/>
    </location>
    <ligand>
        <name>NAD(+)</name>
        <dbReference type="ChEBI" id="CHEBI:57540"/>
    </ligand>
</feature>
<feature type="binding site" evidence="21">
    <location>
        <position position="161"/>
    </location>
    <ligand>
        <name>7-phospho-2-dehydro-3-deoxy-D-arabino-heptonate</name>
        <dbReference type="ChEBI" id="CHEBI:58394"/>
    </ligand>
</feature>
<dbReference type="SUPFAM" id="SSF53223">
    <property type="entry name" value="Aminoacid dehydrogenase-like, N-terminal domain"/>
    <property type="match status" value="1"/>
</dbReference>
<dbReference type="Gene3D" id="3.65.10.10">
    <property type="entry name" value="Enolpyruvate transferase domain"/>
    <property type="match status" value="2"/>
</dbReference>
<dbReference type="InterPro" id="IPR036291">
    <property type="entry name" value="NAD(P)-bd_dom_sf"/>
</dbReference>
<dbReference type="InterPro" id="IPR010110">
    <property type="entry name" value="Shikimate_DH_AroM-type"/>
</dbReference>
<dbReference type="GO" id="GO:0003856">
    <property type="term" value="F:3-dehydroquinate synthase activity"/>
    <property type="evidence" value="ECO:0007669"/>
    <property type="project" value="UniProtKB-UniRule"/>
</dbReference>
<dbReference type="GO" id="GO:0009423">
    <property type="term" value="P:chorismate biosynthetic process"/>
    <property type="evidence" value="ECO:0007669"/>
    <property type="project" value="UniProtKB-UniRule"/>
</dbReference>
<dbReference type="Pfam" id="PF01202">
    <property type="entry name" value="SKI"/>
    <property type="match status" value="1"/>
</dbReference>
<gene>
    <name evidence="29" type="ORF">H4R26_000486</name>
</gene>
<evidence type="ECO:0000256" key="1">
    <source>
        <dbReference type="ARBA" id="ARBA00004811"/>
    </source>
</evidence>
<feature type="binding site" evidence="21">
    <location>
        <position position="378"/>
    </location>
    <ligand>
        <name>7-phospho-2-dehydro-3-deoxy-D-arabino-heptonate</name>
        <dbReference type="ChEBI" id="CHEBI:58394"/>
    </ligand>
</feature>
<comment type="catalytic activity">
    <reaction evidence="20 21 22">
        <text>shikimate + ATP = 3-phosphoshikimate + ADP + H(+)</text>
        <dbReference type="Rhea" id="RHEA:13121"/>
        <dbReference type="ChEBI" id="CHEBI:15378"/>
        <dbReference type="ChEBI" id="CHEBI:30616"/>
        <dbReference type="ChEBI" id="CHEBI:36208"/>
        <dbReference type="ChEBI" id="CHEBI:145989"/>
        <dbReference type="ChEBI" id="CHEBI:456216"/>
        <dbReference type="EC" id="2.7.1.71"/>
    </reaction>
</comment>
<evidence type="ECO:0000256" key="19">
    <source>
        <dbReference type="ARBA" id="ARBA00044633"/>
    </source>
</evidence>
<evidence type="ECO:0000256" key="2">
    <source>
        <dbReference type="ARBA" id="ARBA00004842"/>
    </source>
</evidence>
<evidence type="ECO:0000259" key="25">
    <source>
        <dbReference type="Pfam" id="PF01761"/>
    </source>
</evidence>
<feature type="binding site" evidence="21">
    <location>
        <begin position="129"/>
        <end position="131"/>
    </location>
    <ligand>
        <name>NAD(+)</name>
        <dbReference type="ChEBI" id="CHEBI:57540"/>
    </ligand>
</feature>
<dbReference type="InterPro" id="IPR031322">
    <property type="entry name" value="Shikimate/glucono_kinase"/>
</dbReference>
<evidence type="ECO:0000259" key="24">
    <source>
        <dbReference type="Pfam" id="PF01488"/>
    </source>
</evidence>
<dbReference type="CDD" id="cd08195">
    <property type="entry name" value="DHQS"/>
    <property type="match status" value="1"/>
</dbReference>
<dbReference type="Pfam" id="PF01761">
    <property type="entry name" value="DHQ_synthase"/>
    <property type="match status" value="1"/>
</dbReference>
<comment type="subunit">
    <text evidence="21 22">Homodimer.</text>
</comment>
<evidence type="ECO:0000313" key="29">
    <source>
        <dbReference type="EMBL" id="KAJ2007978.1"/>
    </source>
</evidence>
<proteinExistence type="inferred from homology"/>
<feature type="binding site" evidence="21">
    <location>
        <position position="177"/>
    </location>
    <ligand>
        <name>7-phospho-2-dehydro-3-deoxy-D-arabino-heptonate</name>
        <dbReference type="ChEBI" id="CHEBI:58394"/>
    </ligand>
</feature>
<comment type="similarity">
    <text evidence="4">In the N-terminal section; belongs to the shikimate kinase family.</text>
</comment>
<dbReference type="InterPro" id="IPR030960">
    <property type="entry name" value="DHQS/DOIS_N"/>
</dbReference>
<keyword evidence="10 21" id="KW-0547">Nucleotide-binding</keyword>
<dbReference type="InterPro" id="IPR001986">
    <property type="entry name" value="Enolpyruvate_Tfrase_dom"/>
</dbReference>
<dbReference type="InterPro" id="IPR041121">
    <property type="entry name" value="SDH_C"/>
</dbReference>
<dbReference type="InterPro" id="IPR023193">
    <property type="entry name" value="EPSP_synthase_CS"/>
</dbReference>
<dbReference type="CDD" id="cd01556">
    <property type="entry name" value="EPSP_synthase"/>
    <property type="match status" value="1"/>
</dbReference>
<comment type="similarity">
    <text evidence="21 22">In the 2nd section; belongs to the EPSP synthase family.</text>
</comment>
<feature type="binding site" evidence="21">
    <location>
        <position position="145"/>
    </location>
    <ligand>
        <name>7-phospho-2-dehydro-3-deoxy-D-arabino-heptonate</name>
        <dbReference type="ChEBI" id="CHEBI:58394"/>
    </ligand>
</feature>
<evidence type="ECO:0000256" key="22">
    <source>
        <dbReference type="PIRNR" id="PIRNR000514"/>
    </source>
</evidence>
<feature type="active site" description="Proton acceptor; for 3-dehydroquinate synthase activity" evidence="21">
    <location>
        <position position="278"/>
    </location>
</feature>
<dbReference type="Gene3D" id="3.40.50.300">
    <property type="entry name" value="P-loop containing nucleotide triphosphate hydrolases"/>
    <property type="match status" value="1"/>
</dbReference>
<comment type="catalytic activity">
    <reaction evidence="21 22">
        <text>7-phospho-2-dehydro-3-deoxy-D-arabino-heptonate = 3-dehydroquinate + phosphate</text>
        <dbReference type="Rhea" id="RHEA:21968"/>
        <dbReference type="ChEBI" id="CHEBI:32364"/>
        <dbReference type="ChEBI" id="CHEBI:43474"/>
        <dbReference type="ChEBI" id="CHEBI:58394"/>
        <dbReference type="EC" id="4.2.3.4"/>
    </reaction>
</comment>
<evidence type="ECO:0000256" key="16">
    <source>
        <dbReference type="ARBA" id="ARBA00023141"/>
    </source>
</evidence>
<dbReference type="NCBIfam" id="TIGR01356">
    <property type="entry name" value="aroA"/>
    <property type="match status" value="1"/>
</dbReference>
<comment type="caution">
    <text evidence="29">The sequence shown here is derived from an EMBL/GenBank/DDBJ whole genome shotgun (WGS) entry which is preliminary data.</text>
</comment>
<feature type="binding site" evidence="21">
    <location>
        <begin position="98"/>
        <end position="101"/>
    </location>
    <ligand>
        <name>NAD(+)</name>
        <dbReference type="ChEBI" id="CHEBI:57540"/>
    </ligand>
</feature>
<keyword evidence="12 21" id="KW-0862">Zinc</keyword>
<dbReference type="GO" id="GO:0009073">
    <property type="term" value="P:aromatic amino acid family biosynthetic process"/>
    <property type="evidence" value="ECO:0007669"/>
    <property type="project" value="UniProtKB-UniRule"/>
</dbReference>
<keyword evidence="17 21" id="KW-0456">Lyase</keyword>
<feature type="binding site" evidence="21">
    <location>
        <position position="176"/>
    </location>
    <ligand>
        <name>NAD(+)</name>
        <dbReference type="ChEBI" id="CHEBI:57540"/>
    </ligand>
</feature>
<feature type="binding site" evidence="21">
    <location>
        <begin position="154"/>
        <end position="155"/>
    </location>
    <ligand>
        <name>NAD(+)</name>
        <dbReference type="ChEBI" id="CHEBI:57540"/>
    </ligand>
</feature>
<dbReference type="NCBIfam" id="TIGR01357">
    <property type="entry name" value="aroB"/>
    <property type="match status" value="1"/>
</dbReference>
<keyword evidence="7 21" id="KW-0028">Amino-acid biosynthesis</keyword>
<evidence type="ECO:0000259" key="23">
    <source>
        <dbReference type="Pfam" id="PF00275"/>
    </source>
</evidence>
<dbReference type="HAMAP" id="MF_00210">
    <property type="entry name" value="EPSP_synth"/>
    <property type="match status" value="1"/>
</dbReference>
<dbReference type="InterPro" id="IPR013785">
    <property type="entry name" value="Aldolase_TIM"/>
</dbReference>
<dbReference type="InterPro" id="IPR001381">
    <property type="entry name" value="DHquinase_I"/>
</dbReference>
<dbReference type="InterPro" id="IPR036968">
    <property type="entry name" value="Enolpyruvate_Tfrase_sf"/>
</dbReference>
<feature type="region of interest" description="Shikimate dehydrogenase" evidence="21">
    <location>
        <begin position="1316"/>
        <end position="1595"/>
    </location>
</feature>
<dbReference type="GO" id="GO:0005737">
    <property type="term" value="C:cytoplasm"/>
    <property type="evidence" value="ECO:0007669"/>
    <property type="project" value="UniProtKB-SubCell"/>
</dbReference>
<evidence type="ECO:0000256" key="10">
    <source>
        <dbReference type="ARBA" id="ARBA00022741"/>
    </source>
</evidence>
<keyword evidence="30" id="KW-1185">Reference proteome</keyword>
<comment type="pathway">
    <text evidence="2 21 22">Metabolic intermediate biosynthesis; chorismate biosynthesis; chorismate from D-erythrose 4-phosphate and phosphoenolpyruvate: step 5/7.</text>
</comment>
<dbReference type="CDD" id="cd00464">
    <property type="entry name" value="SK"/>
    <property type="match status" value="1"/>
</dbReference>
<comment type="function">
    <text evidence="21 22">The AROM polypeptide catalyzes 5 consecutive enzymatic reactions in prechorismate polyaromatic amino acid biosynthesis.</text>
</comment>
<comment type="catalytic activity">
    <reaction evidence="21 22">
        <text>3-dehydroquinate = 3-dehydroshikimate + H2O</text>
        <dbReference type="Rhea" id="RHEA:21096"/>
        <dbReference type="ChEBI" id="CHEBI:15377"/>
        <dbReference type="ChEBI" id="CHEBI:16630"/>
        <dbReference type="ChEBI" id="CHEBI:32364"/>
        <dbReference type="EC" id="4.2.1.10"/>
    </reaction>
</comment>
<dbReference type="InterPro" id="IPR023000">
    <property type="entry name" value="Shikimate_kinase_CS"/>
</dbReference>
<dbReference type="InterPro" id="IPR016037">
    <property type="entry name" value="DHQ_synth_AroB"/>
</dbReference>
<evidence type="ECO:0000256" key="11">
    <source>
        <dbReference type="ARBA" id="ARBA00022777"/>
    </source>
</evidence>
<dbReference type="InterPro" id="IPR013792">
    <property type="entry name" value="RNA3'P_cycl/enolpyr_Trfase_a/b"/>
</dbReference>
<evidence type="ECO:0000256" key="3">
    <source>
        <dbReference type="ARBA" id="ARBA00006477"/>
    </source>
</evidence>
<keyword evidence="11 21" id="KW-0418">Kinase</keyword>
<keyword evidence="9 21" id="KW-0479">Metal-binding</keyword>
<dbReference type="SUPFAM" id="SSF52540">
    <property type="entry name" value="P-loop containing nucleoside triphosphate hydrolases"/>
    <property type="match status" value="1"/>
</dbReference>
<feature type="binding site" evidence="21">
    <location>
        <begin position="209"/>
        <end position="212"/>
    </location>
    <ligand>
        <name>7-phospho-2-dehydro-3-deoxy-D-arabino-heptonate</name>
        <dbReference type="ChEBI" id="CHEBI:58394"/>
    </ligand>
</feature>
<dbReference type="PROSITE" id="PS00104">
    <property type="entry name" value="EPSP_SYNTHASE_1"/>
    <property type="match status" value="1"/>
</dbReference>
<feature type="active site" description="Proton acceptor; for 3-dehydroquinate dehydratase activity" evidence="21">
    <location>
        <position position="1205"/>
    </location>
</feature>
<evidence type="ECO:0000256" key="14">
    <source>
        <dbReference type="ARBA" id="ARBA00022857"/>
    </source>
</evidence>
<evidence type="ECO:0000256" key="18">
    <source>
        <dbReference type="ARBA" id="ARBA00023268"/>
    </source>
</evidence>
<evidence type="ECO:0000256" key="20">
    <source>
        <dbReference type="ARBA" id="ARBA00048567"/>
    </source>
</evidence>
<feature type="region of interest" description="3-dehydroquinate synthase" evidence="21">
    <location>
        <begin position="1"/>
        <end position="406"/>
    </location>
</feature>
<dbReference type="InterPro" id="IPR006151">
    <property type="entry name" value="Shikm_DH/Glu-tRNA_Rdtase"/>
</dbReference>
<feature type="binding site" evidence="21">
    <location>
        <position position="268"/>
    </location>
    <ligand>
        <name>7-phospho-2-dehydro-3-deoxy-D-arabino-heptonate</name>
        <dbReference type="ChEBI" id="CHEBI:58394"/>
    </ligand>
</feature>
<dbReference type="InterPro" id="IPR022893">
    <property type="entry name" value="Shikimate_DH_fam"/>
</dbReference>
<dbReference type="EC" id="2.7.1.71" evidence="21"/>
<accession>A0A9W8BGS2</accession>
<dbReference type="NCBIfam" id="TIGR01093">
    <property type="entry name" value="aroD"/>
    <property type="match status" value="1"/>
</dbReference>
<comment type="similarity">
    <text evidence="21 22">In the 3rd section; belongs to the shikimate kinase family.</text>
</comment>
<evidence type="ECO:0000256" key="4">
    <source>
        <dbReference type="ARBA" id="ARBA00009349"/>
    </source>
</evidence>
<feature type="binding site" evidence="21">
    <location>
        <position position="167"/>
    </location>
    <ligand>
        <name>7-phospho-2-dehydro-3-deoxy-D-arabino-heptonate</name>
        <dbReference type="ChEBI" id="CHEBI:58394"/>
    </ligand>
</feature>
<dbReference type="Gene3D" id="1.20.1090.10">
    <property type="entry name" value="Dehydroquinate synthase-like - alpha domain"/>
    <property type="match status" value="1"/>
</dbReference>
<feature type="domain" description="3-dehydroquinate synthase C-terminal" evidence="28">
    <location>
        <begin position="206"/>
        <end position="380"/>
    </location>
</feature>
<dbReference type="Pfam" id="PF00275">
    <property type="entry name" value="EPSP_synthase"/>
    <property type="match status" value="1"/>
</dbReference>
<evidence type="ECO:0000256" key="21">
    <source>
        <dbReference type="HAMAP-Rule" id="MF_03143"/>
    </source>
</evidence>
<comment type="pathway">
    <text evidence="21 22">Metabolic intermediate biosynthesis; chorismate biosynthesis; chorismate from D-erythrose 4-phosphate and phosphoenolpyruvate: step 4/7.</text>
</comment>
<dbReference type="InterPro" id="IPR013708">
    <property type="entry name" value="Shikimate_DH-bd_N"/>
</dbReference>
<dbReference type="InterPro" id="IPR008289">
    <property type="entry name" value="Pentafunct_AroM"/>
</dbReference>
<dbReference type="PANTHER" id="PTHR21090">
    <property type="entry name" value="AROM/DEHYDROQUINATE SYNTHASE"/>
    <property type="match status" value="1"/>
</dbReference>
<dbReference type="InterPro" id="IPR027417">
    <property type="entry name" value="P-loop_NTPase"/>
</dbReference>
<dbReference type="EC" id="4.2.3.4" evidence="21"/>
<dbReference type="HAMAP" id="MF_03143">
    <property type="entry name" value="Pentafunct_AroM"/>
    <property type="match status" value="1"/>
</dbReference>
<dbReference type="SUPFAM" id="SSF55205">
    <property type="entry name" value="EPT/RTPC-like"/>
    <property type="match status" value="1"/>
</dbReference>
<dbReference type="InterPro" id="IPR006264">
    <property type="entry name" value="EPSP_synthase"/>
</dbReference>
<feature type="active site" description="For EPSP synthase activity" evidence="21">
    <location>
        <position position="850"/>
    </location>
</feature>
<keyword evidence="6 21" id="KW-0963">Cytoplasm</keyword>
<dbReference type="HAMAP" id="MF_00222">
    <property type="entry name" value="Shikimate_DH_AroE"/>
    <property type="match status" value="1"/>
</dbReference>
<feature type="active site" description="Schiff-base intermediate with substrate; for 3-dehydroquinate dehydratase activity" evidence="21">
    <location>
        <position position="1235"/>
    </location>
</feature>
<comment type="similarity">
    <text evidence="21 22">In the C-terminal section; belongs to the shikimate dehydrogenase family.</text>
</comment>
<comment type="catalytic activity">
    <reaction evidence="19">
        <text>3-phosphoshikimate + phosphoenolpyruvate = 5-O-(1-carboxyvinyl)-3-phosphoshikimate + phosphate</text>
        <dbReference type="Rhea" id="RHEA:21256"/>
        <dbReference type="ChEBI" id="CHEBI:43474"/>
        <dbReference type="ChEBI" id="CHEBI:57701"/>
        <dbReference type="ChEBI" id="CHEBI:58702"/>
        <dbReference type="ChEBI" id="CHEBI:145989"/>
        <dbReference type="EC" id="2.5.1.19"/>
    </reaction>
    <physiologicalReaction direction="left-to-right" evidence="19">
        <dbReference type="Rhea" id="RHEA:21257"/>
    </physiologicalReaction>
</comment>
<dbReference type="InterPro" id="IPR000623">
    <property type="entry name" value="Shikimate_kinase/TSH1"/>
</dbReference>
<dbReference type="GO" id="GO:0046872">
    <property type="term" value="F:metal ion binding"/>
    <property type="evidence" value="ECO:0007669"/>
    <property type="project" value="UniProtKB-UniRule"/>
</dbReference>
<dbReference type="Pfam" id="PF18317">
    <property type="entry name" value="SDH_C"/>
    <property type="match status" value="1"/>
</dbReference>
<dbReference type="PIRSF" id="PIRSF000514">
    <property type="entry name" value="Pentafunct_AroM"/>
    <property type="match status" value="1"/>
</dbReference>
<feature type="domain" description="Shikimate dehydrogenase substrate binding N-terminal" evidence="26">
    <location>
        <begin position="1321"/>
        <end position="1402"/>
    </location>
</feature>
<dbReference type="Gene3D" id="3.20.20.70">
    <property type="entry name" value="Aldolase class I"/>
    <property type="match status" value="1"/>
</dbReference>
<dbReference type="FunFam" id="3.40.50.1970:FF:000007">
    <property type="entry name" value="Pentafunctional AROM polypeptide"/>
    <property type="match status" value="1"/>
</dbReference>
<dbReference type="Pfam" id="PF08501">
    <property type="entry name" value="Shikimate_dh_N"/>
    <property type="match status" value="1"/>
</dbReference>
<feature type="binding site" evidence="21">
    <location>
        <position position="209"/>
    </location>
    <ligand>
        <name>Zn(2+)</name>
        <dbReference type="ChEBI" id="CHEBI:29105"/>
        <note>catalytic</note>
    </ligand>
</feature>
<evidence type="ECO:0000256" key="7">
    <source>
        <dbReference type="ARBA" id="ARBA00022605"/>
    </source>
</evidence>
<keyword evidence="15 21" id="KW-0560">Oxidoreductase</keyword>
<evidence type="ECO:0000256" key="5">
    <source>
        <dbReference type="ARBA" id="ARBA00009948"/>
    </source>
</evidence>
<dbReference type="GO" id="GO:0004765">
    <property type="term" value="F:shikimate kinase activity"/>
    <property type="evidence" value="ECO:0007669"/>
    <property type="project" value="UniProtKB-UniRule"/>
</dbReference>
<comment type="cofactor">
    <cofactor evidence="21 22">
        <name>Zn(2+)</name>
        <dbReference type="ChEBI" id="CHEBI:29105"/>
    </cofactor>
    <text evidence="21 22">Binds 2 Zn(2+) ions per subunit.</text>
</comment>
<dbReference type="Pfam" id="PF01487">
    <property type="entry name" value="DHquinase_I"/>
    <property type="match status" value="1"/>
</dbReference>
<dbReference type="InterPro" id="IPR056179">
    <property type="entry name" value="DHQS_C"/>
</dbReference>
<dbReference type="GO" id="GO:0005524">
    <property type="term" value="F:ATP binding"/>
    <property type="evidence" value="ECO:0007669"/>
    <property type="project" value="UniProtKB-UniRule"/>
</dbReference>
<dbReference type="EC" id="1.1.1.25" evidence="21"/>
<keyword evidence="18 21" id="KW-0511">Multifunctional enzyme</keyword>
<dbReference type="SUPFAM" id="SSF51569">
    <property type="entry name" value="Aldolase"/>
    <property type="match status" value="1"/>
</dbReference>
<dbReference type="SUPFAM" id="SSF56796">
    <property type="entry name" value="Dehydroquinate synthase-like"/>
    <property type="match status" value="1"/>
</dbReference>
<dbReference type="PROSITE" id="PS01128">
    <property type="entry name" value="SHIKIMATE_KINASE"/>
    <property type="match status" value="1"/>
</dbReference>
<feature type="domain" description="Quinate/shikimate 5-dehydrogenase/glutamyl-tRNA reductase" evidence="24">
    <location>
        <begin position="1436"/>
        <end position="1494"/>
    </location>
</feature>
<dbReference type="Pfam" id="PF24621">
    <property type="entry name" value="DHQS_C"/>
    <property type="match status" value="1"/>
</dbReference>
<dbReference type="Proteomes" id="UP001150907">
    <property type="component" value="Unassembled WGS sequence"/>
</dbReference>
<dbReference type="NCBIfam" id="TIGR01809">
    <property type="entry name" value="Shik-DH-AROM"/>
    <property type="match status" value="1"/>
</dbReference>
<evidence type="ECO:0000259" key="26">
    <source>
        <dbReference type="Pfam" id="PF08501"/>
    </source>
</evidence>
<evidence type="ECO:0000256" key="12">
    <source>
        <dbReference type="ARBA" id="ARBA00022833"/>
    </source>
</evidence>
<feature type="binding site" evidence="21">
    <location>
        <begin position="58"/>
        <end position="60"/>
    </location>
    <ligand>
        <name>NAD(+)</name>
        <dbReference type="ChEBI" id="CHEBI:57540"/>
    </ligand>
</feature>
<reference evidence="29" key="1">
    <citation type="submission" date="2022-07" db="EMBL/GenBank/DDBJ databases">
        <title>Phylogenomic reconstructions and comparative analyses of Kickxellomycotina fungi.</title>
        <authorList>
            <person name="Reynolds N.K."/>
            <person name="Stajich J.E."/>
            <person name="Barry K."/>
            <person name="Grigoriev I.V."/>
            <person name="Crous P."/>
            <person name="Smith M.E."/>
        </authorList>
    </citation>
    <scope>NUCLEOTIDE SEQUENCE</scope>
    <source>
        <strain evidence="29">IMI 214461</strain>
    </source>
</reference>
<keyword evidence="14 21" id="KW-0521">NADP</keyword>
<comment type="pathway">
    <text evidence="21 22">Metabolic intermediate biosynthesis; chorismate biosynthesis; chorismate from D-erythrose 4-phosphate and phosphoenolpyruvate: step 2/7.</text>
</comment>
<comment type="pathway">
    <text evidence="21 22">Metabolic intermediate biosynthesis; chorismate biosynthesis; chorismate from D-erythrose 4-phosphate and phosphoenolpyruvate: step 3/7.</text>
</comment>
<dbReference type="Pfam" id="PF01488">
    <property type="entry name" value="Shikimate_DH"/>
    <property type="match status" value="1"/>
</dbReference>
<comment type="similarity">
    <text evidence="3">In the 2nd section; belongs to the type-I 3-dehydroquinase family.</text>
</comment>
<feature type="binding site" evidence="21">
    <location>
        <position position="289"/>
    </location>
    <ligand>
        <name>Zn(2+)</name>
        <dbReference type="ChEBI" id="CHEBI:29105"/>
        <note>catalytic</note>
    </ligand>
</feature>
<dbReference type="Gene3D" id="3.40.50.720">
    <property type="entry name" value="NAD(P)-binding Rossmann-like Domain"/>
    <property type="match status" value="1"/>
</dbReference>
<comment type="subcellular location">
    <subcellularLocation>
        <location evidence="21 22">Cytoplasm</location>
    </subcellularLocation>
</comment>
<evidence type="ECO:0000256" key="13">
    <source>
        <dbReference type="ARBA" id="ARBA00022840"/>
    </source>
</evidence>
<dbReference type="InterPro" id="IPR046346">
    <property type="entry name" value="Aminoacid_DH-like_N_sf"/>
</dbReference>